<evidence type="ECO:0000256" key="1">
    <source>
        <dbReference type="ARBA" id="ARBA00023015"/>
    </source>
</evidence>
<keyword evidence="6" id="KW-1185">Reference proteome</keyword>
<name>A0A3A6UCL0_9GAMM</name>
<evidence type="ECO:0000313" key="5">
    <source>
        <dbReference type="EMBL" id="RJY19389.1"/>
    </source>
</evidence>
<dbReference type="Gene3D" id="3.40.50.2300">
    <property type="match status" value="2"/>
</dbReference>
<dbReference type="AlphaFoldDB" id="A0A3A6UCL0"/>
<dbReference type="InterPro" id="IPR000843">
    <property type="entry name" value="HTH_LacI"/>
</dbReference>
<accession>A0A3A6UCL0</accession>
<dbReference type="CDD" id="cd01392">
    <property type="entry name" value="HTH_LacI"/>
    <property type="match status" value="1"/>
</dbReference>
<evidence type="ECO:0000256" key="2">
    <source>
        <dbReference type="ARBA" id="ARBA00023125"/>
    </source>
</evidence>
<evidence type="ECO:0000313" key="6">
    <source>
        <dbReference type="Proteomes" id="UP000273022"/>
    </source>
</evidence>
<feature type="domain" description="HTH lacI-type" evidence="4">
    <location>
        <begin position="5"/>
        <end position="59"/>
    </location>
</feature>
<dbReference type="SUPFAM" id="SSF53822">
    <property type="entry name" value="Periplasmic binding protein-like I"/>
    <property type="match status" value="1"/>
</dbReference>
<evidence type="ECO:0000256" key="3">
    <source>
        <dbReference type="ARBA" id="ARBA00023163"/>
    </source>
</evidence>
<dbReference type="EMBL" id="QYYH01000003">
    <property type="protein sequence ID" value="RJY19389.1"/>
    <property type="molecule type" value="Genomic_DNA"/>
</dbReference>
<dbReference type="OrthoDB" id="5681588at2"/>
<dbReference type="SMART" id="SM00354">
    <property type="entry name" value="HTH_LACI"/>
    <property type="match status" value="1"/>
</dbReference>
<dbReference type="CDD" id="cd06295">
    <property type="entry name" value="PBP1_CelR"/>
    <property type="match status" value="1"/>
</dbReference>
<dbReference type="PROSITE" id="PS50932">
    <property type="entry name" value="HTH_LACI_2"/>
    <property type="match status" value="1"/>
</dbReference>
<evidence type="ECO:0000259" key="4">
    <source>
        <dbReference type="PROSITE" id="PS50932"/>
    </source>
</evidence>
<comment type="caution">
    <text evidence="5">The sequence shown here is derived from an EMBL/GenBank/DDBJ whole genome shotgun (WGS) entry which is preliminary data.</text>
</comment>
<dbReference type="SUPFAM" id="SSF47413">
    <property type="entry name" value="lambda repressor-like DNA-binding domains"/>
    <property type="match status" value="1"/>
</dbReference>
<dbReference type="PANTHER" id="PTHR30146:SF120">
    <property type="entry name" value="ALANINE RACEMASE"/>
    <property type="match status" value="1"/>
</dbReference>
<gene>
    <name evidence="5" type="ORF">D5R81_00790</name>
</gene>
<dbReference type="InterPro" id="IPR028082">
    <property type="entry name" value="Peripla_BP_I"/>
</dbReference>
<dbReference type="Gene3D" id="1.10.260.40">
    <property type="entry name" value="lambda repressor-like DNA-binding domains"/>
    <property type="match status" value="1"/>
</dbReference>
<protein>
    <submittedName>
        <fullName evidence="5">LacI family transcriptional regulator</fullName>
    </submittedName>
</protein>
<reference evidence="5 6" key="1">
    <citation type="submission" date="2018-09" db="EMBL/GenBank/DDBJ databases">
        <title>Phylogeny of the Shewanellaceae, and recommendation for two new genera, Pseudoshewanella and Parashewanella.</title>
        <authorList>
            <person name="Wang G."/>
        </authorList>
    </citation>
    <scope>NUCLEOTIDE SEQUENCE [LARGE SCALE GENOMIC DNA]</scope>
    <source>
        <strain evidence="5 6">KCTC 22492</strain>
    </source>
</reference>
<dbReference type="InterPro" id="IPR046335">
    <property type="entry name" value="LacI/GalR-like_sensor"/>
</dbReference>
<sequence>MKGKATSIDIAHLAGVSQSTVSRALRNSPLVNKETTEKVKQIAKELNYKVDKHASSLRTQQSNTLALLIFADPTSDNSLINPFFLSMLGSITQASAKHDYDLLLSFQQSSDDWHADFEDSQKADGIILLGYGDAVDFAPKLKQLDEQGTHYVRWGPPANNLPSICCDNKSGGYQATQHLLSENHSRIAFIGDASVHCPEFFERYQGYAEALIKAGHPIEPKLQTDSISTEQSGYEATMKLLKADQNFTAIFAASDLIAIGAIKAIKESGKHIPTDFSIVGFDDIQIARFMNPPLTTIRQDTSTAGEALVETLLDNIKGNLQQQILLNPELIVRNSSRTV</sequence>
<dbReference type="GO" id="GO:0000976">
    <property type="term" value="F:transcription cis-regulatory region binding"/>
    <property type="evidence" value="ECO:0007669"/>
    <property type="project" value="TreeGrafter"/>
</dbReference>
<dbReference type="Proteomes" id="UP000273022">
    <property type="component" value="Unassembled WGS sequence"/>
</dbReference>
<proteinExistence type="predicted"/>
<dbReference type="GO" id="GO:0003700">
    <property type="term" value="F:DNA-binding transcription factor activity"/>
    <property type="evidence" value="ECO:0007669"/>
    <property type="project" value="TreeGrafter"/>
</dbReference>
<keyword evidence="3" id="KW-0804">Transcription</keyword>
<keyword evidence="1" id="KW-0805">Transcription regulation</keyword>
<dbReference type="Pfam" id="PF13377">
    <property type="entry name" value="Peripla_BP_3"/>
    <property type="match status" value="1"/>
</dbReference>
<dbReference type="PANTHER" id="PTHR30146">
    <property type="entry name" value="LACI-RELATED TRANSCRIPTIONAL REPRESSOR"/>
    <property type="match status" value="1"/>
</dbReference>
<dbReference type="InterPro" id="IPR010982">
    <property type="entry name" value="Lambda_DNA-bd_dom_sf"/>
</dbReference>
<dbReference type="Pfam" id="PF00356">
    <property type="entry name" value="LacI"/>
    <property type="match status" value="1"/>
</dbReference>
<organism evidence="5 6">
    <name type="scientific">Parashewanella spongiae</name>
    <dbReference type="NCBI Taxonomy" id="342950"/>
    <lineage>
        <taxon>Bacteria</taxon>
        <taxon>Pseudomonadati</taxon>
        <taxon>Pseudomonadota</taxon>
        <taxon>Gammaproteobacteria</taxon>
        <taxon>Alteromonadales</taxon>
        <taxon>Shewanellaceae</taxon>
        <taxon>Parashewanella</taxon>
    </lineage>
</organism>
<keyword evidence="2" id="KW-0238">DNA-binding</keyword>
<dbReference type="RefSeq" id="WP_121851758.1">
    <property type="nucleotide sequence ID" value="NZ_CP037952.1"/>
</dbReference>